<dbReference type="InterPro" id="IPR022028">
    <property type="entry name" value="DUF3604"/>
</dbReference>
<accession>A0ABV7TKC9</accession>
<dbReference type="Gene3D" id="3.20.20.140">
    <property type="entry name" value="Metal-dependent hydrolases"/>
    <property type="match status" value="1"/>
</dbReference>
<feature type="chain" id="PRO_5047303057" evidence="1">
    <location>
        <begin position="20"/>
        <end position="640"/>
    </location>
</feature>
<keyword evidence="3" id="KW-1185">Reference proteome</keyword>
<comment type="caution">
    <text evidence="2">The sequence shown here is derived from an EMBL/GenBank/DDBJ whole genome shotgun (WGS) entry which is preliminary data.</text>
</comment>
<dbReference type="RefSeq" id="WP_386736610.1">
    <property type="nucleotide sequence ID" value="NZ_JBHRXI010000016.1"/>
</dbReference>
<sequence>MLRLISVAALTLTTFPALAQLRPSAEDIAALPKTYSPYVERSTRSGGFAENLLWGDTHLHTSFSMDAGMIGTALGPADAYRFARGETVTSNTGQRVRAVRPLDFLVVADHAENLGVPLLLAEGDPDLLNTEYGRRFYDLIQSGDAYGAYDLWGREGMTQFTDVIDDADINRTTWDRQIEIAEEFNEPGVFTAMLGFEWTMSGTLEDPGNLHRVVVFRDGADKVSQVLPFSLFDGQDVEQLWAYMQGYEDATGGQVLAIPHNGNVSNGKMFAIERMNGEPINADYARMRMRWEPLVETTQIKGDSEAHPFLSPEDEFADYGTWDKADIGGIIPKKPEMLPHEYTRTALQIGLQQLGEIGENPFKMGQIGSSDSHTALSTTRDENFFGKMSSGEPSPDRHKSYVIQAFGGDESLSTFEYDVLASGLAAVWARENTREAIFDAMQRKEVYATTGTRITVRLFGGWDYAEEELYRPDVVEIGYDRGVPMGGDLPPAAQGANAPVFMVGAMKDAWSGNLDRIQIIKGWVDAGGQRQERIYDVAVSDRRKIGADGRATGPVGNTVDEAEATWTNTIGAPELRAVWKDPDFDPSLPAVYYARVLEIPTPTWQAYDEKRFGIKMEAESVPRSHQERAYTSPIWYTPEG</sequence>
<dbReference type="Proteomes" id="UP001595629">
    <property type="component" value="Unassembled WGS sequence"/>
</dbReference>
<protein>
    <submittedName>
        <fullName evidence="2">DUF3604 domain-containing protein</fullName>
    </submittedName>
</protein>
<evidence type="ECO:0000313" key="2">
    <source>
        <dbReference type="EMBL" id="MFC3615362.1"/>
    </source>
</evidence>
<feature type="signal peptide" evidence="1">
    <location>
        <begin position="1"/>
        <end position="19"/>
    </location>
</feature>
<dbReference type="Pfam" id="PF12228">
    <property type="entry name" value="DUF3604"/>
    <property type="match status" value="1"/>
</dbReference>
<name>A0ABV7TKC9_9RHOB</name>
<dbReference type="EMBL" id="JBHRXI010000016">
    <property type="protein sequence ID" value="MFC3615362.1"/>
    <property type="molecule type" value="Genomic_DNA"/>
</dbReference>
<reference evidence="3" key="1">
    <citation type="journal article" date="2019" name="Int. J. Syst. Evol. Microbiol.">
        <title>The Global Catalogue of Microorganisms (GCM) 10K type strain sequencing project: providing services to taxonomists for standard genome sequencing and annotation.</title>
        <authorList>
            <consortium name="The Broad Institute Genomics Platform"/>
            <consortium name="The Broad Institute Genome Sequencing Center for Infectious Disease"/>
            <person name="Wu L."/>
            <person name="Ma J."/>
        </authorList>
    </citation>
    <scope>NUCLEOTIDE SEQUENCE [LARGE SCALE GENOMIC DNA]</scope>
    <source>
        <strain evidence="3">KCTC 42911</strain>
    </source>
</reference>
<keyword evidence="1" id="KW-0732">Signal</keyword>
<gene>
    <name evidence="2" type="ORF">ACFORG_16510</name>
</gene>
<proteinExistence type="predicted"/>
<evidence type="ECO:0000256" key="1">
    <source>
        <dbReference type="SAM" id="SignalP"/>
    </source>
</evidence>
<evidence type="ECO:0000313" key="3">
    <source>
        <dbReference type="Proteomes" id="UP001595629"/>
    </source>
</evidence>
<organism evidence="2 3">
    <name type="scientific">Lutimaribacter marinistellae</name>
    <dbReference type="NCBI Taxonomy" id="1820329"/>
    <lineage>
        <taxon>Bacteria</taxon>
        <taxon>Pseudomonadati</taxon>
        <taxon>Pseudomonadota</taxon>
        <taxon>Alphaproteobacteria</taxon>
        <taxon>Rhodobacterales</taxon>
        <taxon>Roseobacteraceae</taxon>
        <taxon>Lutimaribacter</taxon>
    </lineage>
</organism>